<proteinExistence type="inferred from homology"/>
<dbReference type="OrthoDB" id="6241226at2759"/>
<dbReference type="InterPro" id="IPR017452">
    <property type="entry name" value="GPCR_Rhodpsn_7TM"/>
</dbReference>
<dbReference type="PRINTS" id="PR00237">
    <property type="entry name" value="GPCRRHODOPSN"/>
</dbReference>
<feature type="transmembrane region" description="Helical" evidence="7">
    <location>
        <begin position="75"/>
        <end position="99"/>
    </location>
</feature>
<feature type="transmembrane region" description="Helical" evidence="7">
    <location>
        <begin position="348"/>
        <end position="369"/>
    </location>
</feature>
<comment type="subcellular location">
    <subcellularLocation>
        <location evidence="1">Membrane</location>
    </subcellularLocation>
</comment>
<dbReference type="Gene3D" id="1.20.1070.10">
    <property type="entry name" value="Rhodopsin 7-helix transmembrane proteins"/>
    <property type="match status" value="1"/>
</dbReference>
<feature type="transmembrane region" description="Helical" evidence="7">
    <location>
        <begin position="229"/>
        <end position="250"/>
    </location>
</feature>
<feature type="transmembrane region" description="Helical" evidence="7">
    <location>
        <begin position="308"/>
        <end position="328"/>
    </location>
</feature>
<evidence type="ECO:0000256" key="4">
    <source>
        <dbReference type="ARBA" id="ARBA00023136"/>
    </source>
</evidence>
<evidence type="ECO:0000313" key="10">
    <source>
        <dbReference type="Proteomes" id="UP000822476"/>
    </source>
</evidence>
<dbReference type="EMBL" id="JTDE01002679">
    <property type="protein sequence ID" value="KAF7257041.1"/>
    <property type="molecule type" value="Genomic_DNA"/>
</dbReference>
<evidence type="ECO:0000313" key="9">
    <source>
        <dbReference type="EMBL" id="KAF7257041.1"/>
    </source>
</evidence>
<evidence type="ECO:0000259" key="8">
    <source>
        <dbReference type="PROSITE" id="PS50262"/>
    </source>
</evidence>
<feature type="domain" description="G-protein coupled receptors family 1 profile" evidence="8">
    <location>
        <begin position="56"/>
        <end position="367"/>
    </location>
</feature>
<evidence type="ECO:0000256" key="1">
    <source>
        <dbReference type="ARBA" id="ARBA00004370"/>
    </source>
</evidence>
<dbReference type="InterPro" id="IPR000276">
    <property type="entry name" value="GPCR_Rhodpsn"/>
</dbReference>
<dbReference type="Proteomes" id="UP000822476">
    <property type="component" value="Unassembled WGS sequence"/>
</dbReference>
<dbReference type="SUPFAM" id="SSF81321">
    <property type="entry name" value="Family A G protein-coupled receptor-like"/>
    <property type="match status" value="1"/>
</dbReference>
<feature type="region of interest" description="Disordered" evidence="6">
    <location>
        <begin position="407"/>
        <end position="447"/>
    </location>
</feature>
<feature type="transmembrane region" description="Helical" evidence="7">
    <location>
        <begin position="170"/>
        <end position="191"/>
    </location>
</feature>
<dbReference type="PANTHER" id="PTHR46641:SF2">
    <property type="entry name" value="FMRFAMIDE RECEPTOR"/>
    <property type="match status" value="1"/>
</dbReference>
<comment type="caution">
    <text evidence="9">The sequence shown here is derived from an EMBL/GenBank/DDBJ whole genome shotgun (WGS) entry which is preliminary data.</text>
</comment>
<gene>
    <name evidence="9" type="ORF">EG68_06444</name>
</gene>
<keyword evidence="5" id="KW-0675">Receptor</keyword>
<dbReference type="GO" id="GO:0016020">
    <property type="term" value="C:membrane"/>
    <property type="evidence" value="ECO:0007669"/>
    <property type="project" value="UniProtKB-SubCell"/>
</dbReference>
<keyword evidence="4 7" id="KW-0472">Membrane</keyword>
<name>A0A8S9YVM1_9TREM</name>
<feature type="transmembrane region" description="Helical" evidence="7">
    <location>
        <begin position="131"/>
        <end position="150"/>
    </location>
</feature>
<evidence type="ECO:0000256" key="6">
    <source>
        <dbReference type="SAM" id="MobiDB-lite"/>
    </source>
</evidence>
<evidence type="ECO:0000256" key="7">
    <source>
        <dbReference type="SAM" id="Phobius"/>
    </source>
</evidence>
<evidence type="ECO:0000256" key="3">
    <source>
        <dbReference type="ARBA" id="ARBA00022989"/>
    </source>
</evidence>
<reference evidence="9" key="1">
    <citation type="submission" date="2019-07" db="EMBL/GenBank/DDBJ databases">
        <title>Annotation for the trematode Paragonimus miyazaki's.</title>
        <authorList>
            <person name="Choi Y.-J."/>
        </authorList>
    </citation>
    <scope>NUCLEOTIDE SEQUENCE</scope>
    <source>
        <strain evidence="9">Japan</strain>
    </source>
</reference>
<keyword evidence="10" id="KW-1185">Reference proteome</keyword>
<keyword evidence="2 5" id="KW-0812">Transmembrane</keyword>
<protein>
    <recommendedName>
        <fullName evidence="8">G-protein coupled receptors family 1 profile domain-containing protein</fullName>
    </recommendedName>
</protein>
<feature type="transmembrane region" description="Helical" evidence="7">
    <location>
        <begin position="39"/>
        <end position="63"/>
    </location>
</feature>
<sequence>MTLKNDTGQTNFGMTNLSSPICYYNPENILTPLPSHGVLVFHLIAFPIISIFGITGNLLSLYILHPFRTRISGHIYLACLAVFDTLSLLFYVISFWNILVLTPYLYQREEYETVNLIQRYFMSQGRCELRVYLNFLFRMLSVWTVVILSMERFLLIVSPLRFYKFLRPRVAWITMGLCTLTAGLVSTPWLFSFSYIEKYQCITATSPQVSYLRCVPNEIFIASRLIECILITVVPATLLLVANTQIAITLSQRRKIWLRMSPPEITDSKATVQPDGSSAQIHALEPDSLMAEGHRTAQRSERRLTIRLFMVAVVFLVLSMPSLILVALHTYYEYHRKKDYLRGPLADAYFIAQLLFANNLAINFIIYCVTGRTFRRALWALITCRWRLLKRLRSVLETGIEDHTEENELTYPDNDPPVKKIHNALSMGGVNNDKTRRQSQSPPELEL</sequence>
<dbReference type="PROSITE" id="PS50262">
    <property type="entry name" value="G_PROTEIN_RECEP_F1_2"/>
    <property type="match status" value="1"/>
</dbReference>
<dbReference type="PROSITE" id="PS00237">
    <property type="entry name" value="G_PROTEIN_RECEP_F1_1"/>
    <property type="match status" value="1"/>
</dbReference>
<keyword evidence="5" id="KW-0807">Transducer</keyword>
<feature type="compositionally biased region" description="Polar residues" evidence="6">
    <location>
        <begin position="438"/>
        <end position="447"/>
    </location>
</feature>
<dbReference type="PANTHER" id="PTHR46641">
    <property type="entry name" value="FMRFAMIDE RECEPTOR-RELATED"/>
    <property type="match status" value="1"/>
</dbReference>
<accession>A0A8S9YVM1</accession>
<dbReference type="AlphaFoldDB" id="A0A8S9YVM1"/>
<dbReference type="InterPro" id="IPR052954">
    <property type="entry name" value="GPCR-Ligand_Int"/>
</dbReference>
<dbReference type="Pfam" id="PF00001">
    <property type="entry name" value="7tm_1"/>
    <property type="match status" value="1"/>
</dbReference>
<keyword evidence="5" id="KW-0297">G-protein coupled receptor</keyword>
<dbReference type="GO" id="GO:0004930">
    <property type="term" value="F:G protein-coupled receptor activity"/>
    <property type="evidence" value="ECO:0007669"/>
    <property type="project" value="UniProtKB-KW"/>
</dbReference>
<keyword evidence="3 7" id="KW-1133">Transmembrane helix</keyword>
<evidence type="ECO:0000256" key="2">
    <source>
        <dbReference type="ARBA" id="ARBA00022692"/>
    </source>
</evidence>
<organism evidence="9 10">
    <name type="scientific">Paragonimus skrjabini miyazakii</name>
    <dbReference type="NCBI Taxonomy" id="59628"/>
    <lineage>
        <taxon>Eukaryota</taxon>
        <taxon>Metazoa</taxon>
        <taxon>Spiralia</taxon>
        <taxon>Lophotrochozoa</taxon>
        <taxon>Platyhelminthes</taxon>
        <taxon>Trematoda</taxon>
        <taxon>Digenea</taxon>
        <taxon>Plagiorchiida</taxon>
        <taxon>Troglotremata</taxon>
        <taxon>Troglotrematidae</taxon>
        <taxon>Paragonimus</taxon>
    </lineage>
</organism>
<dbReference type="CDD" id="cd14978">
    <property type="entry name" value="7tmA_FMRFamide_R-like"/>
    <property type="match status" value="1"/>
</dbReference>
<evidence type="ECO:0000256" key="5">
    <source>
        <dbReference type="RuleBase" id="RU000688"/>
    </source>
</evidence>
<comment type="similarity">
    <text evidence="5">Belongs to the G-protein coupled receptor 1 family.</text>
</comment>